<proteinExistence type="predicted"/>
<protein>
    <submittedName>
        <fullName evidence="2">Uncharacterized protein</fullName>
    </submittedName>
</protein>
<evidence type="ECO:0000256" key="1">
    <source>
        <dbReference type="SAM" id="MobiDB-lite"/>
    </source>
</evidence>
<accession>A0ABZ2LX26</accession>
<keyword evidence="3" id="KW-1185">Reference proteome</keyword>
<evidence type="ECO:0000313" key="3">
    <source>
        <dbReference type="Proteomes" id="UP001370348"/>
    </source>
</evidence>
<dbReference type="EMBL" id="CP089984">
    <property type="protein sequence ID" value="WXB15489.1"/>
    <property type="molecule type" value="Genomic_DNA"/>
</dbReference>
<feature type="region of interest" description="Disordered" evidence="1">
    <location>
        <begin position="1"/>
        <end position="20"/>
    </location>
</feature>
<dbReference type="RefSeq" id="WP_394825118.1">
    <property type="nucleotide sequence ID" value="NZ_CP089984.1"/>
</dbReference>
<organism evidence="2 3">
    <name type="scientific">Pendulispora albinea</name>
    <dbReference type="NCBI Taxonomy" id="2741071"/>
    <lineage>
        <taxon>Bacteria</taxon>
        <taxon>Pseudomonadati</taxon>
        <taxon>Myxococcota</taxon>
        <taxon>Myxococcia</taxon>
        <taxon>Myxococcales</taxon>
        <taxon>Sorangiineae</taxon>
        <taxon>Pendulisporaceae</taxon>
        <taxon>Pendulispora</taxon>
    </lineage>
</organism>
<sequence length="198" mass="20852">MTSPSHPSIPSAPAPKSLASPPSLGALEGVLAGYESGVRAPTEPADVMLVAEHGTRWGQWMRELAGAGVAVTVVIQRSHEPPALFAQRVRDRAEALVMGKRLPPTVFFVASRRAAESVEQGRAAIARSLVRSLARAKRPKPSLLLACDRSTSHETIVDMKRVAADMAVQLGRTVRVVGARAASAPLVPSPPELPLPAA</sequence>
<reference evidence="2 3" key="1">
    <citation type="submission" date="2021-12" db="EMBL/GenBank/DDBJ databases">
        <title>Discovery of the Pendulisporaceae a myxobacterial family with distinct sporulation behavior and unique specialized metabolism.</title>
        <authorList>
            <person name="Garcia R."/>
            <person name="Popoff A."/>
            <person name="Bader C.D."/>
            <person name="Loehr J."/>
            <person name="Walesch S."/>
            <person name="Walt C."/>
            <person name="Boldt J."/>
            <person name="Bunk B."/>
            <person name="Haeckl F.J.F.P.J."/>
            <person name="Gunesch A.P."/>
            <person name="Birkelbach J."/>
            <person name="Nuebel U."/>
            <person name="Pietschmann T."/>
            <person name="Bach T."/>
            <person name="Mueller R."/>
        </authorList>
    </citation>
    <scope>NUCLEOTIDE SEQUENCE [LARGE SCALE GENOMIC DNA]</scope>
    <source>
        <strain evidence="2 3">MSr11954</strain>
    </source>
</reference>
<gene>
    <name evidence="2" type="ORF">LZC94_47670</name>
</gene>
<dbReference type="Proteomes" id="UP001370348">
    <property type="component" value="Chromosome"/>
</dbReference>
<evidence type="ECO:0000313" key="2">
    <source>
        <dbReference type="EMBL" id="WXB15489.1"/>
    </source>
</evidence>
<name>A0ABZ2LX26_9BACT</name>